<dbReference type="Proteomes" id="UP000053766">
    <property type="component" value="Unassembled WGS sequence"/>
</dbReference>
<keyword evidence="3 6" id="KW-0812">Transmembrane</keyword>
<proteinExistence type="inferred from homology"/>
<dbReference type="GO" id="GO:0046839">
    <property type="term" value="P:phospholipid dephosphorylation"/>
    <property type="evidence" value="ECO:0007669"/>
    <property type="project" value="TreeGrafter"/>
</dbReference>
<feature type="transmembrane region" description="Helical" evidence="6">
    <location>
        <begin position="225"/>
        <end position="245"/>
    </location>
</feature>
<dbReference type="GO" id="GO:0007165">
    <property type="term" value="P:signal transduction"/>
    <property type="evidence" value="ECO:0007669"/>
    <property type="project" value="TreeGrafter"/>
</dbReference>
<evidence type="ECO:0000256" key="2">
    <source>
        <dbReference type="ARBA" id="ARBA00008816"/>
    </source>
</evidence>
<reference evidence="8 9" key="1">
    <citation type="submission" date="2013-11" db="EMBL/GenBank/DDBJ databases">
        <title>Draft genome of the bovine lungworm Dictyocaulus viviparus.</title>
        <authorList>
            <person name="Mitreva M."/>
        </authorList>
    </citation>
    <scope>NUCLEOTIDE SEQUENCE [LARGE SCALE GENOMIC DNA]</scope>
    <source>
        <strain evidence="8 9">HannoverDv2000</strain>
    </source>
</reference>
<keyword evidence="5 6" id="KW-0472">Membrane</keyword>
<evidence type="ECO:0000256" key="6">
    <source>
        <dbReference type="SAM" id="Phobius"/>
    </source>
</evidence>
<feature type="transmembrane region" description="Helical" evidence="6">
    <location>
        <begin position="84"/>
        <end position="104"/>
    </location>
</feature>
<dbReference type="Gene3D" id="1.20.144.10">
    <property type="entry name" value="Phosphatidic acid phosphatase type 2/haloperoxidase"/>
    <property type="match status" value="1"/>
</dbReference>
<evidence type="ECO:0000313" key="8">
    <source>
        <dbReference type="EMBL" id="KJH51556.1"/>
    </source>
</evidence>
<dbReference type="OrthoDB" id="8907274at2759"/>
<evidence type="ECO:0000313" key="9">
    <source>
        <dbReference type="Proteomes" id="UP000053766"/>
    </source>
</evidence>
<dbReference type="InterPro" id="IPR036938">
    <property type="entry name" value="PAP2/HPO_sf"/>
</dbReference>
<feature type="transmembrane region" description="Helical" evidence="6">
    <location>
        <begin position="116"/>
        <end position="138"/>
    </location>
</feature>
<name>A0A0D8YAE1_DICVI</name>
<organism evidence="8 9">
    <name type="scientific">Dictyocaulus viviparus</name>
    <name type="common">Bovine lungworm</name>
    <dbReference type="NCBI Taxonomy" id="29172"/>
    <lineage>
        <taxon>Eukaryota</taxon>
        <taxon>Metazoa</taxon>
        <taxon>Ecdysozoa</taxon>
        <taxon>Nematoda</taxon>
        <taxon>Chromadorea</taxon>
        <taxon>Rhabditida</taxon>
        <taxon>Rhabditina</taxon>
        <taxon>Rhabditomorpha</taxon>
        <taxon>Strongyloidea</taxon>
        <taxon>Metastrongylidae</taxon>
        <taxon>Dictyocaulus</taxon>
    </lineage>
</organism>
<dbReference type="SMART" id="SM00014">
    <property type="entry name" value="acidPPc"/>
    <property type="match status" value="1"/>
</dbReference>
<evidence type="ECO:0000256" key="5">
    <source>
        <dbReference type="ARBA" id="ARBA00023136"/>
    </source>
</evidence>
<dbReference type="EMBL" id="KN716181">
    <property type="protein sequence ID" value="KJH51556.1"/>
    <property type="molecule type" value="Genomic_DNA"/>
</dbReference>
<evidence type="ECO:0000259" key="7">
    <source>
        <dbReference type="SMART" id="SM00014"/>
    </source>
</evidence>
<dbReference type="FunFam" id="1.20.144.10:FF:000039">
    <property type="entry name" value="PhosphoLipid PhosPhatase homolog"/>
    <property type="match status" value="1"/>
</dbReference>
<dbReference type="GO" id="GO:0005886">
    <property type="term" value="C:plasma membrane"/>
    <property type="evidence" value="ECO:0007669"/>
    <property type="project" value="TreeGrafter"/>
</dbReference>
<protein>
    <submittedName>
        <fullName evidence="8">PAP2 family protein</fullName>
    </submittedName>
</protein>
<sequence length="296" mass="34197">MKLKRITFSGRLYSSHNNNETFRRILIRGLICMVLDISIALAISILLFYTFSGYAISPYQQPLPCNDESIGKPFKPNTVQTKHLLLISLGTPFLVICFVEALVFHYSHGQNKVANYFLTSTFLYLKYLFTFASCIFLMEYLKCTVGRLRPHFLSVCQPDWSRMNCTGREYIPASETYCMNPDARRIRAARTSFPSGHAAAAFHVLFFLLIYLPRMARITGISYLYQTRNVFLIICTCWTTFTAVTRVTDFWHYSTDVLGGIILAAVCVLPVFGWQWRNYDDVYLPRQLTKSRLHDE</sequence>
<dbReference type="InterPro" id="IPR043216">
    <property type="entry name" value="PAP-like"/>
</dbReference>
<dbReference type="GO" id="GO:0008195">
    <property type="term" value="F:phosphatidate phosphatase activity"/>
    <property type="evidence" value="ECO:0007669"/>
    <property type="project" value="TreeGrafter"/>
</dbReference>
<comment type="subcellular location">
    <subcellularLocation>
        <location evidence="1">Membrane</location>
        <topology evidence="1">Multi-pass membrane protein</topology>
    </subcellularLocation>
</comment>
<feature type="transmembrane region" description="Helical" evidence="6">
    <location>
        <begin position="257"/>
        <end position="276"/>
    </location>
</feature>
<dbReference type="InterPro" id="IPR000326">
    <property type="entry name" value="PAP2/HPO"/>
</dbReference>
<dbReference type="Pfam" id="PF01569">
    <property type="entry name" value="PAP2"/>
    <property type="match status" value="1"/>
</dbReference>
<accession>A0A0D8YAE1</accession>
<dbReference type="SUPFAM" id="SSF48317">
    <property type="entry name" value="Acid phosphatase/Vanadium-dependent haloperoxidase"/>
    <property type="match status" value="1"/>
</dbReference>
<dbReference type="PANTHER" id="PTHR10165:SF174">
    <property type="entry name" value="PHOSPHATIDIC ACID PHOSPHATASE TYPE 2_HALOPEROXIDASE DOMAIN-CONTAINING PROTEIN"/>
    <property type="match status" value="1"/>
</dbReference>
<evidence type="ECO:0000256" key="1">
    <source>
        <dbReference type="ARBA" id="ARBA00004141"/>
    </source>
</evidence>
<evidence type="ECO:0000256" key="3">
    <source>
        <dbReference type="ARBA" id="ARBA00022692"/>
    </source>
</evidence>
<feature type="domain" description="Phosphatidic acid phosphatase type 2/haloperoxidase" evidence="7">
    <location>
        <begin position="123"/>
        <end position="272"/>
    </location>
</feature>
<dbReference type="PANTHER" id="PTHR10165">
    <property type="entry name" value="LIPID PHOSPHATE PHOSPHATASE"/>
    <property type="match status" value="1"/>
</dbReference>
<keyword evidence="4 6" id="KW-1133">Transmembrane helix</keyword>
<dbReference type="AlphaFoldDB" id="A0A0D8YAE1"/>
<keyword evidence="9" id="KW-1185">Reference proteome</keyword>
<dbReference type="GO" id="GO:0006644">
    <property type="term" value="P:phospholipid metabolic process"/>
    <property type="evidence" value="ECO:0007669"/>
    <property type="project" value="InterPro"/>
</dbReference>
<dbReference type="STRING" id="29172.A0A0D8YAE1"/>
<feature type="transmembrane region" description="Helical" evidence="6">
    <location>
        <begin position="25"/>
        <end position="49"/>
    </location>
</feature>
<feature type="transmembrane region" description="Helical" evidence="6">
    <location>
        <begin position="195"/>
        <end position="213"/>
    </location>
</feature>
<gene>
    <name evidence="8" type="ORF">DICVIV_02293</name>
</gene>
<reference evidence="9" key="2">
    <citation type="journal article" date="2016" name="Sci. Rep.">
        <title>Dictyocaulus viviparus genome, variome and transcriptome elucidate lungworm biology and support future intervention.</title>
        <authorList>
            <person name="McNulty S.N."/>
            <person name="Strube C."/>
            <person name="Rosa B.A."/>
            <person name="Martin J.C."/>
            <person name="Tyagi R."/>
            <person name="Choi Y.J."/>
            <person name="Wang Q."/>
            <person name="Hallsworth Pepin K."/>
            <person name="Zhang X."/>
            <person name="Ozersky P."/>
            <person name="Wilson R.K."/>
            <person name="Sternberg P.W."/>
            <person name="Gasser R.B."/>
            <person name="Mitreva M."/>
        </authorList>
    </citation>
    <scope>NUCLEOTIDE SEQUENCE [LARGE SCALE GENOMIC DNA]</scope>
    <source>
        <strain evidence="9">HannoverDv2000</strain>
    </source>
</reference>
<comment type="similarity">
    <text evidence="2">Belongs to the PA-phosphatase related phosphoesterase family.</text>
</comment>
<evidence type="ECO:0000256" key="4">
    <source>
        <dbReference type="ARBA" id="ARBA00022989"/>
    </source>
</evidence>